<feature type="region of interest" description="Disordered" evidence="1">
    <location>
        <begin position="56"/>
        <end position="172"/>
    </location>
</feature>
<name>A0ABM1S4E6_LIMPO</name>
<gene>
    <name evidence="3" type="primary">LOC111085217</name>
</gene>
<protein>
    <submittedName>
        <fullName evidence="3">Uncharacterized protein LOC111085217</fullName>
    </submittedName>
</protein>
<feature type="compositionally biased region" description="Basic and acidic residues" evidence="1">
    <location>
        <begin position="154"/>
        <end position="163"/>
    </location>
</feature>
<dbReference type="Proteomes" id="UP000694941">
    <property type="component" value="Unplaced"/>
</dbReference>
<keyword evidence="2" id="KW-1185">Reference proteome</keyword>
<evidence type="ECO:0000313" key="3">
    <source>
        <dbReference type="RefSeq" id="XP_022238501.1"/>
    </source>
</evidence>
<reference evidence="3" key="1">
    <citation type="submission" date="2025-08" db="UniProtKB">
        <authorList>
            <consortium name="RefSeq"/>
        </authorList>
    </citation>
    <scope>IDENTIFICATION</scope>
    <source>
        <tissue evidence="3">Muscle</tissue>
    </source>
</reference>
<organism evidence="2 3">
    <name type="scientific">Limulus polyphemus</name>
    <name type="common">Atlantic horseshoe crab</name>
    <dbReference type="NCBI Taxonomy" id="6850"/>
    <lineage>
        <taxon>Eukaryota</taxon>
        <taxon>Metazoa</taxon>
        <taxon>Ecdysozoa</taxon>
        <taxon>Arthropoda</taxon>
        <taxon>Chelicerata</taxon>
        <taxon>Merostomata</taxon>
        <taxon>Xiphosura</taxon>
        <taxon>Limulidae</taxon>
        <taxon>Limulus</taxon>
    </lineage>
</organism>
<sequence>MAMTISLIKKFYYIMMDENLYRKQKALGVLPNVNDEDEESRFRLLRESMLKLLHISESEKNDSTDDDDNDGYAINAVSSKSGARNKRAGKPKLTENRRSSSGEKGPLKHGKEYSASTRRKSSFKKTCKLTEPLKRSSSATSLEHIKRKPSADNSKGRTHDRSWKLRTRRTSR</sequence>
<feature type="compositionally biased region" description="Basic and acidic residues" evidence="1">
    <location>
        <begin position="92"/>
        <end position="112"/>
    </location>
</feature>
<proteinExistence type="predicted"/>
<feature type="compositionally biased region" description="Basic residues" evidence="1">
    <location>
        <begin position="117"/>
        <end position="127"/>
    </location>
</feature>
<evidence type="ECO:0000256" key="1">
    <source>
        <dbReference type="SAM" id="MobiDB-lite"/>
    </source>
</evidence>
<evidence type="ECO:0000313" key="2">
    <source>
        <dbReference type="Proteomes" id="UP000694941"/>
    </source>
</evidence>
<dbReference type="RefSeq" id="XP_022238501.1">
    <property type="nucleotide sequence ID" value="XM_022382793.1"/>
</dbReference>
<dbReference type="GeneID" id="111085217"/>
<accession>A0ABM1S4E6</accession>